<keyword evidence="4" id="KW-1185">Reference proteome</keyword>
<dbReference type="AlphaFoldDB" id="A0A518ASR8"/>
<sequence length="597" mass="70544" precursor="true">MSRLFSCVSRCTKSLMLVAACCSLPAATLVAQLPPPPTPDYSVQQNELSHQFTELSRGPIHEAFAQPFGGSQSSFVINRQPPAKVSEVPPSIGPQSREFQWIPGYWGWEPADERFVWVSGVWRLPPEGKVWKPGYWERVDGGYAWGSGYWSDGSDLLVLAEQPPEPREENPGAQPTPSHIWVPGCWQPGRERFEWRPGFWAQGYDGLVWMPMRYSWTPQGYVVVPGYWDYQLEDRGVLYTPVVMNENVTSSYRYSPTSVVMVDRLPVHLFINMNYGHYCFGNYYDYRMPRNNFVAWTTYNQGYYYDPLRMFYTTFHRDRFRQFQTRHDYYRDHRDMRPRNTWQAQRDWQRNGRVDLEDALLAAGSDILLNGRYFNRRRGYEFNNQPRRHEVLRVDRDRLLEAEKDRREELRDQEKSRNRDIRDYMEKREEYQKKLQQQEKEQVREPSKDRQDFIRQFSKNRDQQLRDINQQRQEQQRRTFQKMQDQQRDAIKRIQEQQREAVRKRQEQQRGSAKKQAEQPRPQAKPEMRRPDFRKPQQPNRQQSNRGQAEGNRGNRGNRGQANKAPSNRGPSNKGSSNRGASSNGSGKSRGKGKGKD</sequence>
<feature type="chain" id="PRO_5022184082" evidence="2">
    <location>
        <begin position="27"/>
        <end position="597"/>
    </location>
</feature>
<evidence type="ECO:0000313" key="4">
    <source>
        <dbReference type="Proteomes" id="UP000315750"/>
    </source>
</evidence>
<feature type="compositionally biased region" description="Basic and acidic residues" evidence="1">
    <location>
        <begin position="431"/>
        <end position="465"/>
    </location>
</feature>
<feature type="compositionally biased region" description="Basic and acidic residues" evidence="1">
    <location>
        <begin position="524"/>
        <end position="535"/>
    </location>
</feature>
<feature type="region of interest" description="Disordered" evidence="1">
    <location>
        <begin position="431"/>
        <end position="597"/>
    </location>
</feature>
<reference evidence="3 4" key="1">
    <citation type="submission" date="2019-02" db="EMBL/GenBank/DDBJ databases">
        <title>Deep-cultivation of Planctomycetes and their phenomic and genomic characterization uncovers novel biology.</title>
        <authorList>
            <person name="Wiegand S."/>
            <person name="Jogler M."/>
            <person name="Boedeker C."/>
            <person name="Pinto D."/>
            <person name="Vollmers J."/>
            <person name="Rivas-Marin E."/>
            <person name="Kohn T."/>
            <person name="Peeters S.H."/>
            <person name="Heuer A."/>
            <person name="Rast P."/>
            <person name="Oberbeckmann S."/>
            <person name="Bunk B."/>
            <person name="Jeske O."/>
            <person name="Meyerdierks A."/>
            <person name="Storesund J.E."/>
            <person name="Kallscheuer N."/>
            <person name="Luecker S."/>
            <person name="Lage O.M."/>
            <person name="Pohl T."/>
            <person name="Merkel B.J."/>
            <person name="Hornburger P."/>
            <person name="Mueller R.-W."/>
            <person name="Bruemmer F."/>
            <person name="Labrenz M."/>
            <person name="Spormann A.M."/>
            <person name="Op den Camp H."/>
            <person name="Overmann J."/>
            <person name="Amann R."/>
            <person name="Jetten M.S.M."/>
            <person name="Mascher T."/>
            <person name="Medema M.H."/>
            <person name="Devos D.P."/>
            <person name="Kaster A.-K."/>
            <person name="Ovreas L."/>
            <person name="Rohde M."/>
            <person name="Galperin M.Y."/>
            <person name="Jogler C."/>
        </authorList>
    </citation>
    <scope>NUCLEOTIDE SEQUENCE [LARGE SCALE GENOMIC DNA]</scope>
    <source>
        <strain evidence="3 4">Pan181</strain>
    </source>
</reference>
<accession>A0A518ASR8</accession>
<protein>
    <submittedName>
        <fullName evidence="3">Uncharacterized protein</fullName>
    </submittedName>
</protein>
<dbReference type="Pfam" id="PF12779">
    <property type="entry name" value="WXXGXW"/>
    <property type="match status" value="4"/>
</dbReference>
<evidence type="ECO:0000313" key="3">
    <source>
        <dbReference type="EMBL" id="QDU57779.1"/>
    </source>
</evidence>
<feature type="signal peptide" evidence="2">
    <location>
        <begin position="1"/>
        <end position="26"/>
    </location>
</feature>
<dbReference type="EMBL" id="CP036278">
    <property type="protein sequence ID" value="QDU57779.1"/>
    <property type="molecule type" value="Genomic_DNA"/>
</dbReference>
<dbReference type="KEGG" id="amuc:Pan181_40010"/>
<name>A0A518ASR8_9BACT</name>
<feature type="compositionally biased region" description="Basic and acidic residues" evidence="1">
    <location>
        <begin position="485"/>
        <end position="508"/>
    </location>
</feature>
<dbReference type="Proteomes" id="UP000315750">
    <property type="component" value="Chromosome"/>
</dbReference>
<keyword evidence="2" id="KW-0732">Signal</keyword>
<dbReference type="OrthoDB" id="273229at2"/>
<organism evidence="3 4">
    <name type="scientific">Aeoliella mucimassa</name>
    <dbReference type="NCBI Taxonomy" id="2527972"/>
    <lineage>
        <taxon>Bacteria</taxon>
        <taxon>Pseudomonadati</taxon>
        <taxon>Planctomycetota</taxon>
        <taxon>Planctomycetia</taxon>
        <taxon>Pirellulales</taxon>
        <taxon>Lacipirellulaceae</taxon>
        <taxon>Aeoliella</taxon>
    </lineage>
</organism>
<evidence type="ECO:0000256" key="2">
    <source>
        <dbReference type="SAM" id="SignalP"/>
    </source>
</evidence>
<feature type="compositionally biased region" description="Low complexity" evidence="1">
    <location>
        <begin position="572"/>
        <end position="587"/>
    </location>
</feature>
<dbReference type="InterPro" id="IPR024447">
    <property type="entry name" value="YXWGXW_rpt"/>
</dbReference>
<dbReference type="RefSeq" id="WP_145249142.1">
    <property type="nucleotide sequence ID" value="NZ_CP036278.1"/>
</dbReference>
<evidence type="ECO:0000256" key="1">
    <source>
        <dbReference type="SAM" id="MobiDB-lite"/>
    </source>
</evidence>
<proteinExistence type="predicted"/>
<gene>
    <name evidence="3" type="ORF">Pan181_40010</name>
</gene>